<proteinExistence type="predicted"/>
<evidence type="ECO:0000313" key="4">
    <source>
        <dbReference type="EMBL" id="CAD9435401.1"/>
    </source>
</evidence>
<dbReference type="PROSITE" id="PS50102">
    <property type="entry name" value="RRM"/>
    <property type="match status" value="2"/>
</dbReference>
<keyword evidence="1 2" id="KW-0694">RNA-binding</keyword>
<dbReference type="InterPro" id="IPR012677">
    <property type="entry name" value="Nucleotide-bd_a/b_plait_sf"/>
</dbReference>
<dbReference type="Pfam" id="PF00076">
    <property type="entry name" value="RRM_1"/>
    <property type="match status" value="2"/>
</dbReference>
<dbReference type="SUPFAM" id="SSF54928">
    <property type="entry name" value="RNA-binding domain, RBD"/>
    <property type="match status" value="2"/>
</dbReference>
<evidence type="ECO:0000256" key="2">
    <source>
        <dbReference type="PROSITE-ProRule" id="PRU00176"/>
    </source>
</evidence>
<evidence type="ECO:0000259" key="3">
    <source>
        <dbReference type="PROSITE" id="PS50102"/>
    </source>
</evidence>
<reference evidence="4" key="1">
    <citation type="submission" date="2021-01" db="EMBL/GenBank/DDBJ databases">
        <authorList>
            <person name="Corre E."/>
            <person name="Pelletier E."/>
            <person name="Niang G."/>
            <person name="Scheremetjew M."/>
            <person name="Finn R."/>
            <person name="Kale V."/>
            <person name="Holt S."/>
            <person name="Cochrane G."/>
            <person name="Meng A."/>
            <person name="Brown T."/>
            <person name="Cohen L."/>
        </authorList>
    </citation>
    <scope>NUCLEOTIDE SEQUENCE</scope>
    <source>
        <strain evidence="4">RCC1693</strain>
    </source>
</reference>
<feature type="non-terminal residue" evidence="4">
    <location>
        <position position="184"/>
    </location>
</feature>
<dbReference type="AlphaFoldDB" id="A0A7S2CU98"/>
<dbReference type="SMART" id="SM00360">
    <property type="entry name" value="RRM"/>
    <property type="match status" value="2"/>
</dbReference>
<accession>A0A7S2CU98</accession>
<name>A0A7S2CU98_9STRA</name>
<feature type="domain" description="RRM" evidence="3">
    <location>
        <begin position="96"/>
        <end position="169"/>
    </location>
</feature>
<organism evidence="4">
    <name type="scientific">Florenciella parvula</name>
    <dbReference type="NCBI Taxonomy" id="236787"/>
    <lineage>
        <taxon>Eukaryota</taxon>
        <taxon>Sar</taxon>
        <taxon>Stramenopiles</taxon>
        <taxon>Ochrophyta</taxon>
        <taxon>Dictyochophyceae</taxon>
        <taxon>Florenciellales</taxon>
        <taxon>Florenciella</taxon>
    </lineage>
</organism>
<dbReference type="InterPro" id="IPR035979">
    <property type="entry name" value="RBD_domain_sf"/>
</dbReference>
<dbReference type="InterPro" id="IPR052462">
    <property type="entry name" value="SLIRP/GR-RBP-like"/>
</dbReference>
<dbReference type="InterPro" id="IPR000504">
    <property type="entry name" value="RRM_dom"/>
</dbReference>
<sequence>MASLDREAGVRVGGLGENCTDEMLQQAFSPFGTIVDTFIKAPRGRSRARGYGFVTFTDKASVQAAIDGAPEMIGEDTITVEARTPAPRREVAPPSINIYIKGIDASTDDASVRAAAEAFGVVESLEVVADRGFAFVTFASVDEASKVVAAQPLLIAGAFCDVEFRMSQPRQKKSGGGGGGGGGG</sequence>
<dbReference type="Gene3D" id="3.30.70.330">
    <property type="match status" value="2"/>
</dbReference>
<evidence type="ECO:0000256" key="1">
    <source>
        <dbReference type="ARBA" id="ARBA00022884"/>
    </source>
</evidence>
<feature type="domain" description="RRM" evidence="3">
    <location>
        <begin position="8"/>
        <end position="85"/>
    </location>
</feature>
<dbReference type="GO" id="GO:0003723">
    <property type="term" value="F:RNA binding"/>
    <property type="evidence" value="ECO:0007669"/>
    <property type="project" value="UniProtKB-UniRule"/>
</dbReference>
<dbReference type="EMBL" id="HBGT01025762">
    <property type="protein sequence ID" value="CAD9435401.1"/>
    <property type="molecule type" value="Transcribed_RNA"/>
</dbReference>
<dbReference type="PANTHER" id="PTHR48027">
    <property type="entry name" value="HETEROGENEOUS NUCLEAR RIBONUCLEOPROTEIN 87F-RELATED"/>
    <property type="match status" value="1"/>
</dbReference>
<gene>
    <name evidence="4" type="ORF">FPAR1323_LOCUS13408</name>
</gene>
<dbReference type="CDD" id="cd00590">
    <property type="entry name" value="RRM_SF"/>
    <property type="match status" value="1"/>
</dbReference>
<protein>
    <recommendedName>
        <fullName evidence="3">RRM domain-containing protein</fullName>
    </recommendedName>
</protein>